<reference evidence="3 4" key="1">
    <citation type="journal article" date="2016" name="Front. Microbiol.">
        <title>Genomic Resource of Rice Seed Associated Bacteria.</title>
        <authorList>
            <person name="Midha S."/>
            <person name="Bansal K."/>
            <person name="Sharma S."/>
            <person name="Kumar N."/>
            <person name="Patil P.P."/>
            <person name="Chaudhry V."/>
            <person name="Patil P.B."/>
        </authorList>
    </citation>
    <scope>NUCLEOTIDE SEQUENCE [LARGE SCALE GENOMIC DNA]</scope>
    <source>
        <strain evidence="3 4">RSA13</strain>
    </source>
</reference>
<dbReference type="PROSITE" id="PS50883">
    <property type="entry name" value="EAL"/>
    <property type="match status" value="1"/>
</dbReference>
<evidence type="ECO:0000313" key="3">
    <source>
        <dbReference type="EMBL" id="KTS98034.1"/>
    </source>
</evidence>
<organism evidence="3 4">
    <name type="scientific">Pantoea stewartii</name>
    <dbReference type="NCBI Taxonomy" id="66269"/>
    <lineage>
        <taxon>Bacteria</taxon>
        <taxon>Pseudomonadati</taxon>
        <taxon>Pseudomonadota</taxon>
        <taxon>Gammaproteobacteria</taxon>
        <taxon>Enterobacterales</taxon>
        <taxon>Erwiniaceae</taxon>
        <taxon>Pantoea</taxon>
    </lineage>
</organism>
<dbReference type="Gene3D" id="3.30.450.20">
    <property type="entry name" value="PAS domain"/>
    <property type="match status" value="1"/>
</dbReference>
<comment type="caution">
    <text evidence="3">The sequence shown here is derived from an EMBL/GenBank/DDBJ whole genome shotgun (WGS) entry which is preliminary data.</text>
</comment>
<gene>
    <name evidence="3" type="ORF">RSA13_10485</name>
</gene>
<dbReference type="Proteomes" id="UP000072520">
    <property type="component" value="Unassembled WGS sequence"/>
</dbReference>
<accession>A0AB34VFX6</accession>
<dbReference type="InterPro" id="IPR035965">
    <property type="entry name" value="PAS-like_dom_sf"/>
</dbReference>
<dbReference type="Gene3D" id="3.20.20.450">
    <property type="entry name" value="EAL domain"/>
    <property type="match status" value="1"/>
</dbReference>
<dbReference type="SUPFAM" id="SSF55785">
    <property type="entry name" value="PYP-like sensor domain (PAS domain)"/>
    <property type="match status" value="1"/>
</dbReference>
<proteinExistence type="predicted"/>
<dbReference type="CDD" id="cd00130">
    <property type="entry name" value="PAS"/>
    <property type="match status" value="1"/>
</dbReference>
<evidence type="ECO:0000259" key="2">
    <source>
        <dbReference type="PROSITE" id="PS50883"/>
    </source>
</evidence>
<dbReference type="SMART" id="SM00052">
    <property type="entry name" value="EAL"/>
    <property type="match status" value="1"/>
</dbReference>
<evidence type="ECO:0000256" key="1">
    <source>
        <dbReference type="SAM" id="MobiDB-lite"/>
    </source>
</evidence>
<dbReference type="PANTHER" id="PTHR33121:SF70">
    <property type="entry name" value="SIGNALING PROTEIN YKOW"/>
    <property type="match status" value="1"/>
</dbReference>
<dbReference type="PANTHER" id="PTHR33121">
    <property type="entry name" value="CYCLIC DI-GMP PHOSPHODIESTERASE PDEF"/>
    <property type="match status" value="1"/>
</dbReference>
<protein>
    <submittedName>
        <fullName evidence="3">Histidine kinase</fullName>
    </submittedName>
</protein>
<dbReference type="GO" id="GO:0016301">
    <property type="term" value="F:kinase activity"/>
    <property type="evidence" value="ECO:0007669"/>
    <property type="project" value="UniProtKB-KW"/>
</dbReference>
<name>A0AB34VFX6_9GAMM</name>
<keyword evidence="3" id="KW-0808">Transferase</keyword>
<dbReference type="AlphaFoldDB" id="A0AB34VFX6"/>
<dbReference type="GO" id="GO:0071111">
    <property type="term" value="F:cyclic-guanylate-specific phosphodiesterase activity"/>
    <property type="evidence" value="ECO:0007669"/>
    <property type="project" value="InterPro"/>
</dbReference>
<dbReference type="RefSeq" id="WP_058701691.1">
    <property type="nucleotide sequence ID" value="NZ_CP046585.1"/>
</dbReference>
<dbReference type="InterPro" id="IPR001633">
    <property type="entry name" value="EAL_dom"/>
</dbReference>
<dbReference type="EMBL" id="LDSI01000012">
    <property type="protein sequence ID" value="KTS98034.1"/>
    <property type="molecule type" value="Genomic_DNA"/>
</dbReference>
<feature type="region of interest" description="Disordered" evidence="1">
    <location>
        <begin position="393"/>
        <end position="414"/>
    </location>
</feature>
<dbReference type="SUPFAM" id="SSF141868">
    <property type="entry name" value="EAL domain-like"/>
    <property type="match status" value="1"/>
</dbReference>
<dbReference type="InterPro" id="IPR050706">
    <property type="entry name" value="Cyclic-di-GMP_PDE-like"/>
</dbReference>
<dbReference type="InterPro" id="IPR035919">
    <property type="entry name" value="EAL_sf"/>
</dbReference>
<keyword evidence="3" id="KW-0418">Kinase</keyword>
<feature type="domain" description="EAL" evidence="2">
    <location>
        <begin position="7"/>
        <end position="257"/>
    </location>
</feature>
<dbReference type="InterPro" id="IPR000014">
    <property type="entry name" value="PAS"/>
</dbReference>
<dbReference type="Pfam" id="PF00563">
    <property type="entry name" value="EAL"/>
    <property type="match status" value="1"/>
</dbReference>
<dbReference type="CDD" id="cd01948">
    <property type="entry name" value="EAL"/>
    <property type="match status" value="1"/>
</dbReference>
<evidence type="ECO:0000313" key="4">
    <source>
        <dbReference type="Proteomes" id="UP000072520"/>
    </source>
</evidence>
<sequence length="414" mass="46572">MNTKRKNATLHTCFKKRLQAGEFTPYFQPIVSLEDERVVGFEMLARRVLPDGLIIPPDQFIPEMERQGLLNELTAVLLTQGILTAGTWPEQQFLSVNVSPSQLKGRHLPDIIKHVANQYAFSLPRLKIEITETALIDDVDSARAQIDYLSDMGCMIAMDDFGTGFSSLAWLIQLPATTIKIDSSFIRSMLHQKDSRKIVSSVVGLGRSLDMDVIAEGVETEEEAEMLRKIGCTYAQGYLFGKPLTADETHALLLTRPGKKFHRRVQRMSLDQRAHQISSMYAAPGTSICFLNTDLRIVDASETFAERVCWELDDLIDRYIYEVIPSEADKLLWLQDFREKGLPYPPYEVTLPGGRIDLVIITRVEDEAKDLLGFCVFGIDISSRMGTEHPVEQDFSAKQQGAESKILPGRSKPS</sequence>